<dbReference type="GO" id="GO:0005886">
    <property type="term" value="C:plasma membrane"/>
    <property type="evidence" value="ECO:0007669"/>
    <property type="project" value="UniProtKB-SubCell"/>
</dbReference>
<evidence type="ECO:0000256" key="4">
    <source>
        <dbReference type="ARBA" id="ARBA00022692"/>
    </source>
</evidence>
<keyword evidence="9" id="KW-0808">Transferase</keyword>
<feature type="transmembrane region" description="Helical" evidence="7">
    <location>
        <begin position="292"/>
        <end position="313"/>
    </location>
</feature>
<evidence type="ECO:0000313" key="9">
    <source>
        <dbReference type="EMBL" id="SHG16007.1"/>
    </source>
</evidence>
<feature type="transmembrane region" description="Helical" evidence="7">
    <location>
        <begin position="121"/>
        <end position="141"/>
    </location>
</feature>
<evidence type="ECO:0000256" key="1">
    <source>
        <dbReference type="ARBA" id="ARBA00004651"/>
    </source>
</evidence>
<feature type="transmembrane region" description="Helical" evidence="7">
    <location>
        <begin position="77"/>
        <end position="97"/>
    </location>
</feature>
<evidence type="ECO:0000256" key="6">
    <source>
        <dbReference type="ARBA" id="ARBA00023136"/>
    </source>
</evidence>
<proteinExistence type="inferred from homology"/>
<evidence type="ECO:0000259" key="8">
    <source>
        <dbReference type="Pfam" id="PF01757"/>
    </source>
</evidence>
<feature type="transmembrane region" description="Helical" evidence="7">
    <location>
        <begin position="173"/>
        <end position="190"/>
    </location>
</feature>
<feature type="transmembrane region" description="Helical" evidence="7">
    <location>
        <begin position="148"/>
        <end position="167"/>
    </location>
</feature>
<feature type="transmembrane region" description="Helical" evidence="7">
    <location>
        <begin position="202"/>
        <end position="223"/>
    </location>
</feature>
<keyword evidence="5 7" id="KW-1133">Transmembrane helix</keyword>
<comment type="subcellular location">
    <subcellularLocation>
        <location evidence="1">Cell membrane</location>
        <topology evidence="1">Multi-pass membrane protein</topology>
    </subcellularLocation>
</comment>
<name>A0AAQ1MDN0_9FIRM</name>
<feature type="domain" description="Acyltransferase 3" evidence="8">
    <location>
        <begin position="6"/>
        <end position="281"/>
    </location>
</feature>
<dbReference type="GO" id="GO:0009246">
    <property type="term" value="P:enterobacterial common antigen biosynthetic process"/>
    <property type="evidence" value="ECO:0007669"/>
    <property type="project" value="TreeGrafter"/>
</dbReference>
<reference evidence="10" key="1">
    <citation type="submission" date="2016-11" db="EMBL/GenBank/DDBJ databases">
        <authorList>
            <person name="Jaros S."/>
            <person name="Januszkiewicz K."/>
            <person name="Wedrychowicz H."/>
        </authorList>
    </citation>
    <scope>NUCLEOTIDE SEQUENCE [LARGE SCALE GENOMIC DNA]</scope>
    <source>
        <strain evidence="10">DSM 4029</strain>
    </source>
</reference>
<dbReference type="GO" id="GO:0016413">
    <property type="term" value="F:O-acetyltransferase activity"/>
    <property type="evidence" value="ECO:0007669"/>
    <property type="project" value="TreeGrafter"/>
</dbReference>
<sequence length="324" mass="37799">MENRKYEFDYLKALCIVSVIITHCPFNEPSRKFVFFPFFIEMAVPIFIVISGYMQSHSIANSCSIKLYYSKKLKKNILKVIIPYLFVIFIEFFWFVIFKDIMSTRYFFTQLLKGGAIGPGGYYTIIYLQLLVLFPFLFWFYHMAPKAAILGGAVISVLLEVLCNHFVSDEVYRLLFVRYLPFALGGIILFDKHYNVKKIQLYSIISLLFIYLLTYTGYTPHIFRRWSSSTLPTVPYALLLTLLFITYMPKMGYFLDRLLSEIGKSTYYIFLVQMLWFAIGFGSFTSDLKTAIPVNLIICLSSGIAFKNILFLLKERIGQIRKDQ</sequence>
<dbReference type="RefSeq" id="WP_021660405.1">
    <property type="nucleotide sequence ID" value="NZ_FQVY01000002.1"/>
</dbReference>
<dbReference type="Proteomes" id="UP000184089">
    <property type="component" value="Unassembled WGS sequence"/>
</dbReference>
<evidence type="ECO:0000256" key="7">
    <source>
        <dbReference type="SAM" id="Phobius"/>
    </source>
</evidence>
<evidence type="ECO:0000256" key="3">
    <source>
        <dbReference type="ARBA" id="ARBA00022475"/>
    </source>
</evidence>
<dbReference type="Pfam" id="PF01757">
    <property type="entry name" value="Acyl_transf_3"/>
    <property type="match status" value="1"/>
</dbReference>
<keyword evidence="9" id="KW-0012">Acyltransferase</keyword>
<evidence type="ECO:0000256" key="5">
    <source>
        <dbReference type="ARBA" id="ARBA00022989"/>
    </source>
</evidence>
<feature type="transmembrane region" description="Helical" evidence="7">
    <location>
        <begin position="267"/>
        <end position="286"/>
    </location>
</feature>
<protein>
    <submittedName>
        <fullName evidence="9">Peptidoglycan/LPS O-acetylase OafA/YrhL, contains acyltransferase and SGNH-hydrolase domains</fullName>
    </submittedName>
</protein>
<feature type="transmembrane region" description="Helical" evidence="7">
    <location>
        <begin position="235"/>
        <end position="255"/>
    </location>
</feature>
<dbReference type="AlphaFoldDB" id="A0AAQ1MDN0"/>
<keyword evidence="6 7" id="KW-0472">Membrane</keyword>
<organism evidence="9 10">
    <name type="scientific">Bittarella massiliensis</name>
    <name type="common">ex Durand et al. 2017</name>
    <dbReference type="NCBI Taxonomy" id="1720313"/>
    <lineage>
        <taxon>Bacteria</taxon>
        <taxon>Bacillati</taxon>
        <taxon>Bacillota</taxon>
        <taxon>Clostridia</taxon>
        <taxon>Eubacteriales</taxon>
        <taxon>Oscillospiraceae</taxon>
        <taxon>Bittarella (ex Durand et al. 2017)</taxon>
    </lineage>
</organism>
<evidence type="ECO:0000256" key="2">
    <source>
        <dbReference type="ARBA" id="ARBA00007400"/>
    </source>
</evidence>
<feature type="transmembrane region" description="Helical" evidence="7">
    <location>
        <begin position="35"/>
        <end position="56"/>
    </location>
</feature>
<dbReference type="PANTHER" id="PTHR40074:SF2">
    <property type="entry name" value="O-ACETYLTRANSFERASE WECH"/>
    <property type="match status" value="1"/>
</dbReference>
<gene>
    <name evidence="9" type="ORF">SAMN05444424_1693</name>
</gene>
<accession>A0AAQ1MDN0</accession>
<comment type="similarity">
    <text evidence="2">Belongs to the acyltransferase 3 family.</text>
</comment>
<keyword evidence="3" id="KW-1003">Cell membrane</keyword>
<keyword evidence="4 7" id="KW-0812">Transmembrane</keyword>
<evidence type="ECO:0000313" key="10">
    <source>
        <dbReference type="Proteomes" id="UP000184089"/>
    </source>
</evidence>
<dbReference type="PANTHER" id="PTHR40074">
    <property type="entry name" value="O-ACETYLTRANSFERASE WECH"/>
    <property type="match status" value="1"/>
</dbReference>
<comment type="caution">
    <text evidence="9">The sequence shown here is derived from an EMBL/GenBank/DDBJ whole genome shotgun (WGS) entry which is preliminary data.</text>
</comment>
<dbReference type="EMBL" id="FQVY01000002">
    <property type="protein sequence ID" value="SHG16007.1"/>
    <property type="molecule type" value="Genomic_DNA"/>
</dbReference>
<dbReference type="InterPro" id="IPR002656">
    <property type="entry name" value="Acyl_transf_3_dom"/>
</dbReference>